<dbReference type="InterPro" id="IPR025714">
    <property type="entry name" value="Methyltranfer_dom"/>
</dbReference>
<dbReference type="Pfam" id="PF13847">
    <property type="entry name" value="Methyltransf_31"/>
    <property type="match status" value="1"/>
</dbReference>
<dbReference type="PATRIC" id="fig|29422.6.peg.414"/>
<dbReference type="CDD" id="cd02440">
    <property type="entry name" value="AdoMet_MTases"/>
    <property type="match status" value="1"/>
</dbReference>
<evidence type="ECO:0000259" key="1">
    <source>
        <dbReference type="Pfam" id="PF13847"/>
    </source>
</evidence>
<name>A0A0W0SSU8_9GAMM</name>
<gene>
    <name evidence="2" type="ORF">Lbru_0395</name>
</gene>
<proteinExistence type="predicted"/>
<dbReference type="InterPro" id="IPR029063">
    <property type="entry name" value="SAM-dependent_MTases_sf"/>
</dbReference>
<dbReference type="GO" id="GO:0032259">
    <property type="term" value="P:methylation"/>
    <property type="evidence" value="ECO:0007669"/>
    <property type="project" value="UniProtKB-KW"/>
</dbReference>
<organism evidence="2 3">
    <name type="scientific">Legionella brunensis</name>
    <dbReference type="NCBI Taxonomy" id="29422"/>
    <lineage>
        <taxon>Bacteria</taxon>
        <taxon>Pseudomonadati</taxon>
        <taxon>Pseudomonadota</taxon>
        <taxon>Gammaproteobacteria</taxon>
        <taxon>Legionellales</taxon>
        <taxon>Legionellaceae</taxon>
        <taxon>Legionella</taxon>
    </lineage>
</organism>
<keyword evidence="3" id="KW-1185">Reference proteome</keyword>
<dbReference type="PANTHER" id="PTHR43861">
    <property type="entry name" value="TRANS-ACONITATE 2-METHYLTRANSFERASE-RELATED"/>
    <property type="match status" value="1"/>
</dbReference>
<dbReference type="GO" id="GO:0008168">
    <property type="term" value="F:methyltransferase activity"/>
    <property type="evidence" value="ECO:0007669"/>
    <property type="project" value="UniProtKB-KW"/>
</dbReference>
<dbReference type="SUPFAM" id="SSF53335">
    <property type="entry name" value="S-adenosyl-L-methionine-dependent methyltransferases"/>
    <property type="match status" value="1"/>
</dbReference>
<reference evidence="2 3" key="1">
    <citation type="submission" date="2015-11" db="EMBL/GenBank/DDBJ databases">
        <title>Genomic analysis of 38 Legionella species identifies large and diverse effector repertoires.</title>
        <authorList>
            <person name="Burstein D."/>
            <person name="Amaro F."/>
            <person name="Zusman T."/>
            <person name="Lifshitz Z."/>
            <person name="Cohen O."/>
            <person name="Gilbert J.A."/>
            <person name="Pupko T."/>
            <person name="Shuman H.A."/>
            <person name="Segal G."/>
        </authorList>
    </citation>
    <scope>NUCLEOTIDE SEQUENCE [LARGE SCALE GENOMIC DNA]</scope>
    <source>
        <strain evidence="2 3">ATCC 43878</strain>
    </source>
</reference>
<dbReference type="EMBL" id="LNXV01000004">
    <property type="protein sequence ID" value="KTC86454.1"/>
    <property type="molecule type" value="Genomic_DNA"/>
</dbReference>
<dbReference type="AlphaFoldDB" id="A0A0W0SSU8"/>
<dbReference type="Proteomes" id="UP000054742">
    <property type="component" value="Unassembled WGS sequence"/>
</dbReference>
<dbReference type="RefSeq" id="WP_058440506.1">
    <property type="nucleotide sequence ID" value="NZ_CAAAHU010000015.1"/>
</dbReference>
<accession>A0A0W0SSU8</accession>
<dbReference type="STRING" id="29422.Lbru_0395"/>
<keyword evidence="2" id="KW-0489">Methyltransferase</keyword>
<sequence length="271" mass="31001">MDKQPNEHYDFEISEEGLSYDILDVSFNPTTQNFIKKNGIKPGMRVLDIGSGSGVMTHFLAQQVGEDGHILSIDISPEQLNRAQRYCEHHNDKNVSFKVLSAYDLDKLQDIFDLIYCRFVLHHLHSPKLAINLFYNCLQKGGVYMAEEGIISAAFSYPTSKAWQYNRQQMPKPEEEKNGIGRDGDFGMKLIYWMKKTGFDIKDASLVQPLLLTSQSKHMLLDGHYAFKKTAIAQGLSEAEWEQQTQELKRLAKDEFSVVGFYQSCQVWGTK</sequence>
<protein>
    <submittedName>
        <fullName evidence="2">Putative methyltransferase</fullName>
    </submittedName>
</protein>
<dbReference type="Gene3D" id="3.40.50.150">
    <property type="entry name" value="Vaccinia Virus protein VP39"/>
    <property type="match status" value="1"/>
</dbReference>
<comment type="caution">
    <text evidence="2">The sequence shown here is derived from an EMBL/GenBank/DDBJ whole genome shotgun (WGS) entry which is preliminary data.</text>
</comment>
<evidence type="ECO:0000313" key="2">
    <source>
        <dbReference type="EMBL" id="KTC86454.1"/>
    </source>
</evidence>
<evidence type="ECO:0000313" key="3">
    <source>
        <dbReference type="Proteomes" id="UP000054742"/>
    </source>
</evidence>
<feature type="domain" description="Methyltransferase" evidence="1">
    <location>
        <begin position="40"/>
        <end position="155"/>
    </location>
</feature>
<keyword evidence="2" id="KW-0808">Transferase</keyword>
<dbReference type="OrthoDB" id="9791837at2"/>